<evidence type="ECO:0000256" key="3">
    <source>
        <dbReference type="ARBA" id="ARBA00023002"/>
    </source>
</evidence>
<evidence type="ECO:0000259" key="4">
    <source>
        <dbReference type="Pfam" id="PF03358"/>
    </source>
</evidence>
<evidence type="ECO:0000256" key="1">
    <source>
        <dbReference type="ARBA" id="ARBA00022630"/>
    </source>
</evidence>
<feature type="domain" description="NADPH-dependent FMN reductase-like" evidence="4">
    <location>
        <begin position="3"/>
        <end position="143"/>
    </location>
</feature>
<keyword evidence="3 5" id="KW-0560">Oxidoreductase</keyword>
<dbReference type="PANTHER" id="PTHR43408:SF1">
    <property type="entry name" value="FMN REDUCTASE (NADPH)"/>
    <property type="match status" value="1"/>
</dbReference>
<dbReference type="EMBL" id="JAGTPX010000012">
    <property type="protein sequence ID" value="MBR8670411.1"/>
    <property type="molecule type" value="Genomic_DNA"/>
</dbReference>
<dbReference type="InterPro" id="IPR051814">
    <property type="entry name" value="NAD(P)H-dep_FMN_reductase"/>
</dbReference>
<dbReference type="EC" id="1.5.1.38" evidence="5"/>
<dbReference type="PANTHER" id="PTHR43408">
    <property type="entry name" value="FMN REDUCTASE (NADPH)"/>
    <property type="match status" value="1"/>
</dbReference>
<dbReference type="GO" id="GO:0052873">
    <property type="term" value="F:FMN reductase (NADPH) activity"/>
    <property type="evidence" value="ECO:0007669"/>
    <property type="project" value="UniProtKB-EC"/>
</dbReference>
<evidence type="ECO:0000256" key="2">
    <source>
        <dbReference type="ARBA" id="ARBA00022643"/>
    </source>
</evidence>
<gene>
    <name evidence="5" type="primary">ssuE</name>
    <name evidence="5" type="ORF">KD144_12695</name>
</gene>
<proteinExistence type="predicted"/>
<dbReference type="AlphaFoldDB" id="A0A941JGI8"/>
<name>A0A941JGI8_NIACI</name>
<dbReference type="InterPro" id="IPR005025">
    <property type="entry name" value="FMN_Rdtase-like_dom"/>
</dbReference>
<dbReference type="Pfam" id="PF03358">
    <property type="entry name" value="FMN_red"/>
    <property type="match status" value="1"/>
</dbReference>
<keyword evidence="2" id="KW-0288">FMN</keyword>
<reference evidence="5" key="1">
    <citation type="submission" date="2021-04" db="EMBL/GenBank/DDBJ databases">
        <title>Genomic analysis of electroactive and textile dye degrading Bacillus circulans strain: DC10 isolated from constructed wetland-microbial fuel cells treating textile dye wastewaters.</title>
        <authorList>
            <person name="Patel D.U."/>
            <person name="Desai C.R."/>
        </authorList>
    </citation>
    <scope>NUCLEOTIDE SEQUENCE</scope>
    <source>
        <strain evidence="5">DC10</strain>
    </source>
</reference>
<dbReference type="InterPro" id="IPR029039">
    <property type="entry name" value="Flavoprotein-like_sf"/>
</dbReference>
<evidence type="ECO:0000313" key="5">
    <source>
        <dbReference type="EMBL" id="MBR8670411.1"/>
    </source>
</evidence>
<dbReference type="RefSeq" id="WP_016204487.1">
    <property type="nucleotide sequence ID" value="NZ_JAGTPX020000011.1"/>
</dbReference>
<sequence length="176" mass="19432">MAKVAIIIGAPNEQSRLTGLVQYTLDLLTKNNISYEIIKVFELPAEDLIFANFNSEAIKKTSKKIEQADGVLIFTPVYKAAYSGILKTFLDLLPQKGLENKVVLPLVIGGSFGHLLSIEYALNPVLSALGATHIIKGVYTMDKEVERVDHNQFALKQEVRSRLSDSVGKFKQILIG</sequence>
<dbReference type="InterPro" id="IPR020048">
    <property type="entry name" value="NADPH-dep_FMN_reduc_SsuE"/>
</dbReference>
<comment type="caution">
    <text evidence="5">The sequence shown here is derived from an EMBL/GenBank/DDBJ whole genome shotgun (WGS) entry which is preliminary data.</text>
</comment>
<organism evidence="5">
    <name type="scientific">Niallia circulans</name>
    <name type="common">Bacillus circulans</name>
    <dbReference type="NCBI Taxonomy" id="1397"/>
    <lineage>
        <taxon>Bacteria</taxon>
        <taxon>Bacillati</taxon>
        <taxon>Bacillota</taxon>
        <taxon>Bacilli</taxon>
        <taxon>Bacillales</taxon>
        <taxon>Bacillaceae</taxon>
        <taxon>Niallia</taxon>
    </lineage>
</organism>
<dbReference type="NCBIfam" id="TIGR03567">
    <property type="entry name" value="FMN_reduc_SsuE"/>
    <property type="match status" value="1"/>
</dbReference>
<accession>A0A941JGI8</accession>
<dbReference type="SUPFAM" id="SSF52218">
    <property type="entry name" value="Flavoproteins"/>
    <property type="match status" value="1"/>
</dbReference>
<dbReference type="GO" id="GO:0046306">
    <property type="term" value="P:alkanesulfonate catabolic process"/>
    <property type="evidence" value="ECO:0007669"/>
    <property type="project" value="InterPro"/>
</dbReference>
<keyword evidence="1" id="KW-0285">Flavoprotein</keyword>
<protein>
    <submittedName>
        <fullName evidence="5">NADPH-dependent FMN reductase</fullName>
        <ecNumber evidence="5">1.5.1.38</ecNumber>
    </submittedName>
</protein>
<dbReference type="Gene3D" id="3.40.50.360">
    <property type="match status" value="1"/>
</dbReference>